<comment type="caution">
    <text evidence="2">The sequence shown here is derived from an EMBL/GenBank/DDBJ whole genome shotgun (WGS) entry which is preliminary data.</text>
</comment>
<evidence type="ECO:0000313" key="2">
    <source>
        <dbReference type="EMBL" id="NEY19413.1"/>
    </source>
</evidence>
<gene>
    <name evidence="2" type="ORF">G4D61_05450</name>
</gene>
<dbReference type="SUPFAM" id="SSF55729">
    <property type="entry name" value="Acyl-CoA N-acyltransferases (Nat)"/>
    <property type="match status" value="1"/>
</dbReference>
<dbReference type="Pfam" id="PF00583">
    <property type="entry name" value="Acetyltransf_1"/>
    <property type="match status" value="1"/>
</dbReference>
<feature type="domain" description="N-acetyltransferase" evidence="1">
    <location>
        <begin position="1"/>
        <end position="143"/>
    </location>
</feature>
<dbReference type="RefSeq" id="WP_163173431.1">
    <property type="nucleotide sequence ID" value="NZ_JAAIWK010000005.1"/>
</dbReference>
<dbReference type="AlphaFoldDB" id="A0A6M0P4L7"/>
<proteinExistence type="predicted"/>
<accession>A0A6M0P4L7</accession>
<reference evidence="2 3" key="1">
    <citation type="submission" date="2020-02" db="EMBL/GenBank/DDBJ databases">
        <authorList>
            <person name="Feng H."/>
        </authorList>
    </citation>
    <scope>NUCLEOTIDE SEQUENCE [LARGE SCALE GENOMIC DNA]</scope>
    <source>
        <strain evidence="2 3">Gsoil 114</strain>
    </source>
</reference>
<dbReference type="Gene3D" id="3.40.630.30">
    <property type="match status" value="1"/>
</dbReference>
<evidence type="ECO:0000259" key="1">
    <source>
        <dbReference type="PROSITE" id="PS51186"/>
    </source>
</evidence>
<evidence type="ECO:0000313" key="3">
    <source>
        <dbReference type="Proteomes" id="UP000476934"/>
    </source>
</evidence>
<protein>
    <submittedName>
        <fullName evidence="2">GNAT family N-acetyltransferase</fullName>
    </submittedName>
</protein>
<dbReference type="GO" id="GO:0016747">
    <property type="term" value="F:acyltransferase activity, transferring groups other than amino-acyl groups"/>
    <property type="evidence" value="ECO:0007669"/>
    <property type="project" value="InterPro"/>
</dbReference>
<dbReference type="EMBL" id="JAAIWK010000005">
    <property type="protein sequence ID" value="NEY19413.1"/>
    <property type="molecule type" value="Genomic_DNA"/>
</dbReference>
<sequence>MNFQLMLEAFEEYRLMDVPSSALNETIESLQQAFINSKEKAVLSFINEAVVGSMRFTVQDGSLYFFRVSVTPSARGMGVAKAMLCWLESYAQTNGILKMKFVCASLSKNAKLYESIGHLITEEEMMTNPNGFLVKTVVMEKFL</sequence>
<dbReference type="Proteomes" id="UP000476934">
    <property type="component" value="Unassembled WGS sequence"/>
</dbReference>
<dbReference type="InterPro" id="IPR016181">
    <property type="entry name" value="Acyl_CoA_acyltransferase"/>
</dbReference>
<dbReference type="InterPro" id="IPR000182">
    <property type="entry name" value="GNAT_dom"/>
</dbReference>
<organism evidence="2 3">
    <name type="scientific">Heyndrickxia ginsengihumi</name>
    <dbReference type="NCBI Taxonomy" id="363870"/>
    <lineage>
        <taxon>Bacteria</taxon>
        <taxon>Bacillati</taxon>
        <taxon>Bacillota</taxon>
        <taxon>Bacilli</taxon>
        <taxon>Bacillales</taxon>
        <taxon>Bacillaceae</taxon>
        <taxon>Heyndrickxia</taxon>
    </lineage>
</organism>
<reference evidence="2 3" key="2">
    <citation type="submission" date="2020-03" db="EMBL/GenBank/DDBJ databases">
        <title>Bacillus aquiflavi sp. nov., isolated from yellow water of strong flavor Chinese baijiu in Yibin region of China.</title>
        <authorList>
            <person name="Xie J."/>
        </authorList>
    </citation>
    <scope>NUCLEOTIDE SEQUENCE [LARGE SCALE GENOMIC DNA]</scope>
    <source>
        <strain evidence="2 3">Gsoil 114</strain>
    </source>
</reference>
<dbReference type="PROSITE" id="PS51186">
    <property type="entry name" value="GNAT"/>
    <property type="match status" value="1"/>
</dbReference>
<dbReference type="CDD" id="cd04301">
    <property type="entry name" value="NAT_SF"/>
    <property type="match status" value="1"/>
</dbReference>
<keyword evidence="3" id="KW-1185">Reference proteome</keyword>
<name>A0A6M0P4L7_9BACI</name>
<keyword evidence="2" id="KW-0808">Transferase</keyword>